<keyword evidence="2" id="KW-1185">Reference proteome</keyword>
<accession>A0A1N7PK27</accession>
<gene>
    <name evidence="1" type="ORF">SAMN05421761_1174</name>
</gene>
<dbReference type="Proteomes" id="UP000186026">
    <property type="component" value="Unassembled WGS sequence"/>
</dbReference>
<name>A0A1N7PK27_9BACT</name>
<organism evidence="1 2">
    <name type="scientific">Belliella pelovolcani</name>
    <dbReference type="NCBI Taxonomy" id="529505"/>
    <lineage>
        <taxon>Bacteria</taxon>
        <taxon>Pseudomonadati</taxon>
        <taxon>Bacteroidota</taxon>
        <taxon>Cytophagia</taxon>
        <taxon>Cytophagales</taxon>
        <taxon>Cyclobacteriaceae</taxon>
        <taxon>Belliella</taxon>
    </lineage>
</organism>
<protein>
    <submittedName>
        <fullName evidence="1">Uncharacterized protein</fullName>
    </submittedName>
</protein>
<dbReference type="AlphaFoldDB" id="A0A1N7PK27"/>
<reference evidence="2" key="1">
    <citation type="submission" date="2017-01" db="EMBL/GenBank/DDBJ databases">
        <authorList>
            <person name="Varghese N."/>
            <person name="Submissions S."/>
        </authorList>
    </citation>
    <scope>NUCLEOTIDE SEQUENCE [LARGE SCALE GENOMIC DNA]</scope>
    <source>
        <strain evidence="2">DSM 46698</strain>
    </source>
</reference>
<evidence type="ECO:0000313" key="1">
    <source>
        <dbReference type="EMBL" id="SIT10857.1"/>
    </source>
</evidence>
<proteinExistence type="predicted"/>
<sequence length="40" mass="4525">MKITPELSVLCAKKNSNAYLKDSLVNKSKHHEAIPLPRHL</sequence>
<dbReference type="STRING" id="529505.SAMN05421761_1174"/>
<dbReference type="EMBL" id="FTOP01000017">
    <property type="protein sequence ID" value="SIT10857.1"/>
    <property type="molecule type" value="Genomic_DNA"/>
</dbReference>
<evidence type="ECO:0000313" key="2">
    <source>
        <dbReference type="Proteomes" id="UP000186026"/>
    </source>
</evidence>